<evidence type="ECO:0000256" key="8">
    <source>
        <dbReference type="ARBA" id="ARBA00023065"/>
    </source>
</evidence>
<evidence type="ECO:0000313" key="11">
    <source>
        <dbReference type="EMBL" id="MBM6500689.1"/>
    </source>
</evidence>
<evidence type="ECO:0000256" key="2">
    <source>
        <dbReference type="ARBA" id="ARBA00022448"/>
    </source>
</evidence>
<dbReference type="PROSITE" id="PS50893">
    <property type="entry name" value="ABC_TRANSPORTER_2"/>
    <property type="match status" value="1"/>
</dbReference>
<keyword evidence="5" id="KW-0547">Nucleotide-binding</keyword>
<evidence type="ECO:0000259" key="10">
    <source>
        <dbReference type="PROSITE" id="PS50893"/>
    </source>
</evidence>
<dbReference type="SMART" id="SM00382">
    <property type="entry name" value="AAA"/>
    <property type="match status" value="1"/>
</dbReference>
<organism evidence="11 12">
    <name type="scientific">Flavobacterium macrobrachii</name>
    <dbReference type="NCBI Taxonomy" id="591204"/>
    <lineage>
        <taxon>Bacteria</taxon>
        <taxon>Pseudomonadati</taxon>
        <taxon>Bacteroidota</taxon>
        <taxon>Flavobacteriia</taxon>
        <taxon>Flavobacteriales</taxon>
        <taxon>Flavobacteriaceae</taxon>
        <taxon>Flavobacterium</taxon>
    </lineage>
</organism>
<dbReference type="CDD" id="cd03214">
    <property type="entry name" value="ABC_Iron-Siderophores_B12_Hemin"/>
    <property type="match status" value="1"/>
</dbReference>
<dbReference type="InterPro" id="IPR051535">
    <property type="entry name" value="Siderophore_ABC-ATPase"/>
</dbReference>
<evidence type="ECO:0000313" key="12">
    <source>
        <dbReference type="Proteomes" id="UP000759529"/>
    </source>
</evidence>
<comment type="caution">
    <text evidence="11">The sequence shown here is derived from an EMBL/GenBank/DDBJ whole genome shotgun (WGS) entry which is preliminary data.</text>
</comment>
<protein>
    <submittedName>
        <fullName evidence="11">ABC transporter ATP-binding protein</fullName>
    </submittedName>
</protein>
<evidence type="ECO:0000256" key="5">
    <source>
        <dbReference type="ARBA" id="ARBA00022741"/>
    </source>
</evidence>
<dbReference type="InterPro" id="IPR003593">
    <property type="entry name" value="AAA+_ATPase"/>
</dbReference>
<evidence type="ECO:0000256" key="4">
    <source>
        <dbReference type="ARBA" id="ARBA00022496"/>
    </source>
</evidence>
<dbReference type="EMBL" id="JACSOD020000507">
    <property type="protein sequence ID" value="MBM6500689.1"/>
    <property type="molecule type" value="Genomic_DNA"/>
</dbReference>
<dbReference type="PANTHER" id="PTHR42771:SF2">
    <property type="entry name" value="IRON(3+)-HYDROXAMATE IMPORT ATP-BINDING PROTEIN FHUC"/>
    <property type="match status" value="1"/>
</dbReference>
<dbReference type="Proteomes" id="UP000759529">
    <property type="component" value="Unassembled WGS sequence"/>
</dbReference>
<dbReference type="GO" id="GO:0005524">
    <property type="term" value="F:ATP binding"/>
    <property type="evidence" value="ECO:0007669"/>
    <property type="project" value="UniProtKB-KW"/>
</dbReference>
<keyword evidence="8" id="KW-0406">Ion transport</keyword>
<evidence type="ECO:0000256" key="1">
    <source>
        <dbReference type="ARBA" id="ARBA00004202"/>
    </source>
</evidence>
<dbReference type="SUPFAM" id="SSF52540">
    <property type="entry name" value="P-loop containing nucleoside triphosphate hydrolases"/>
    <property type="match status" value="1"/>
</dbReference>
<evidence type="ECO:0000256" key="6">
    <source>
        <dbReference type="ARBA" id="ARBA00022840"/>
    </source>
</evidence>
<accession>A0ABS2D0E5</accession>
<feature type="domain" description="ABC transporter" evidence="10">
    <location>
        <begin position="7"/>
        <end position="247"/>
    </location>
</feature>
<name>A0ABS2D0E5_9FLAO</name>
<keyword evidence="9" id="KW-0472">Membrane</keyword>
<keyword evidence="7" id="KW-0408">Iron</keyword>
<evidence type="ECO:0000256" key="3">
    <source>
        <dbReference type="ARBA" id="ARBA00022475"/>
    </source>
</evidence>
<evidence type="ECO:0000256" key="7">
    <source>
        <dbReference type="ARBA" id="ARBA00023004"/>
    </source>
</evidence>
<comment type="subcellular location">
    <subcellularLocation>
        <location evidence="1">Cell membrane</location>
        <topology evidence="1">Peripheral membrane protein</topology>
    </subcellularLocation>
</comment>
<dbReference type="InterPro" id="IPR003439">
    <property type="entry name" value="ABC_transporter-like_ATP-bd"/>
</dbReference>
<proteinExistence type="predicted"/>
<dbReference type="InterPro" id="IPR027417">
    <property type="entry name" value="P-loop_NTPase"/>
</dbReference>
<dbReference type="PANTHER" id="PTHR42771">
    <property type="entry name" value="IRON(3+)-HYDROXAMATE IMPORT ATP-BINDING PROTEIN FHUC"/>
    <property type="match status" value="1"/>
</dbReference>
<reference evidence="11 12" key="1">
    <citation type="submission" date="2021-02" db="EMBL/GenBank/DDBJ databases">
        <authorList>
            <person name="Jung H.S."/>
            <person name="Chun B.H."/>
            <person name="Jeon C.O."/>
        </authorList>
    </citation>
    <scope>NUCLEOTIDE SEQUENCE [LARGE SCALE GENOMIC DNA]</scope>
    <source>
        <strain evidence="11 12">LMG 25203</strain>
    </source>
</reference>
<dbReference type="Pfam" id="PF00005">
    <property type="entry name" value="ABC_tran"/>
    <property type="match status" value="1"/>
</dbReference>
<evidence type="ECO:0000256" key="9">
    <source>
        <dbReference type="ARBA" id="ARBA00023136"/>
    </source>
</evidence>
<keyword evidence="12" id="KW-1185">Reference proteome</keyword>
<keyword evidence="6 11" id="KW-0067">ATP-binding</keyword>
<dbReference type="Gene3D" id="3.40.50.300">
    <property type="entry name" value="P-loop containing nucleotide triphosphate hydrolases"/>
    <property type="match status" value="1"/>
</dbReference>
<keyword evidence="3" id="KW-1003">Cell membrane</keyword>
<keyword evidence="4" id="KW-0410">Iron transport</keyword>
<sequence length="266" mass="29882">MEKKTIIATHDLSIGYKTKKETIVIAKNLNLELTSDKLITLVGANGIGKSTLLRTLTGIQKPLSGDVFFAEKNINSFDTLELAQNLSLVLTEKLPPSNLTVFELIALGRQPYTNWLGKLSDDDLKVVNDVMHLVQIEHLAEKKHFEISDGQLQKVMIARALAQETSIIILDEPTTHLDLFHKVSVFKLLKKLSQETNKCILFSTHDIDLAIQLSDEMIVMTEENIVQDQPCNLISKGVFNSLFKDETITFDSQKGKFVIRDANFKT</sequence>
<keyword evidence="2" id="KW-0813">Transport</keyword>
<gene>
    <name evidence="11" type="ORF">H9X54_015460</name>
</gene>